<evidence type="ECO:0000256" key="5">
    <source>
        <dbReference type="ARBA" id="ARBA00023242"/>
    </source>
</evidence>
<evidence type="ECO:0000256" key="6">
    <source>
        <dbReference type="ARBA" id="ARBA00023306"/>
    </source>
</evidence>
<organism evidence="9 10">
    <name type="scientific">Dentiscutata erythropus</name>
    <dbReference type="NCBI Taxonomy" id="1348616"/>
    <lineage>
        <taxon>Eukaryota</taxon>
        <taxon>Fungi</taxon>
        <taxon>Fungi incertae sedis</taxon>
        <taxon>Mucoromycota</taxon>
        <taxon>Glomeromycotina</taxon>
        <taxon>Glomeromycetes</taxon>
        <taxon>Diversisporales</taxon>
        <taxon>Gigasporaceae</taxon>
        <taxon>Dentiscutata</taxon>
    </lineage>
</organism>
<dbReference type="PANTHER" id="PTHR15492:SF1">
    <property type="entry name" value="CYCLIN-D1-BINDING PROTEIN 1"/>
    <property type="match status" value="1"/>
</dbReference>
<dbReference type="OrthoDB" id="41588at2759"/>
<feature type="domain" description="Cyclin-D1-binding protein 1-like N-terminal" evidence="7">
    <location>
        <begin position="39"/>
        <end position="179"/>
    </location>
</feature>
<keyword evidence="4" id="KW-0963">Cytoplasm</keyword>
<sequence length="344" mass="37586">VQTKLHGLVDTLLGCLKDIKNPPVLQNSLNFDSTIIKNELGKLGLILANDAAKMTLACKPPCTPSAAIPTINAISETLFRIYGHVSSVPLSAGKTFTNEIKSTTGDIIYASAALANSFLDSPIDMNATNYGHLMSTGILWNACDLFQQLPSNNSTAVSKKWKEILALIEDAICEIVDLISENNQNENDVINDGWDEVLGESTAANSSLSTTEKEMGSLCLDLIKLVQLLFKKTLQRCIDPLNTSNKLDNKNIDNSQQDNINETLDRFVELGNSIINCTDELGTSLYSPHNVEMIVSHANDLKSNSQELIGLAMLLTTVSHKEWFVLCDGQFTKKLQLIIDKSGL</sequence>
<dbReference type="InterPro" id="IPR049317">
    <property type="entry name" value="GCIP-like_N"/>
</dbReference>
<dbReference type="AlphaFoldDB" id="A0A9N9DQ03"/>
<proteinExistence type="inferred from homology"/>
<evidence type="ECO:0000256" key="1">
    <source>
        <dbReference type="ARBA" id="ARBA00004123"/>
    </source>
</evidence>
<evidence type="ECO:0000259" key="7">
    <source>
        <dbReference type="Pfam" id="PF13324"/>
    </source>
</evidence>
<evidence type="ECO:0000256" key="4">
    <source>
        <dbReference type="ARBA" id="ARBA00022490"/>
    </source>
</evidence>
<evidence type="ECO:0000256" key="3">
    <source>
        <dbReference type="ARBA" id="ARBA00008940"/>
    </source>
</evidence>
<dbReference type="GO" id="GO:0005634">
    <property type="term" value="C:nucleus"/>
    <property type="evidence" value="ECO:0007669"/>
    <property type="project" value="UniProtKB-SubCell"/>
</dbReference>
<comment type="subcellular location">
    <subcellularLocation>
        <location evidence="2">Cytoplasm</location>
    </subcellularLocation>
    <subcellularLocation>
        <location evidence="1">Nucleus</location>
    </subcellularLocation>
</comment>
<keyword evidence="5" id="KW-0539">Nucleus</keyword>
<evidence type="ECO:0000259" key="8">
    <source>
        <dbReference type="Pfam" id="PF20936"/>
    </source>
</evidence>
<dbReference type="Gene3D" id="1.20.1410.10">
    <property type="entry name" value="I/LWEQ domain"/>
    <property type="match status" value="1"/>
</dbReference>
<accession>A0A9N9DQ03</accession>
<reference evidence="9" key="1">
    <citation type="submission" date="2021-06" db="EMBL/GenBank/DDBJ databases">
        <authorList>
            <person name="Kallberg Y."/>
            <person name="Tangrot J."/>
            <person name="Rosling A."/>
        </authorList>
    </citation>
    <scope>NUCLEOTIDE SEQUENCE</scope>
    <source>
        <strain evidence="9">MA453B</strain>
    </source>
</reference>
<dbReference type="GO" id="GO:0005737">
    <property type="term" value="C:cytoplasm"/>
    <property type="evidence" value="ECO:0007669"/>
    <property type="project" value="UniProtKB-SubCell"/>
</dbReference>
<dbReference type="Proteomes" id="UP000789405">
    <property type="component" value="Unassembled WGS sequence"/>
</dbReference>
<dbReference type="PANTHER" id="PTHR15492">
    <property type="entry name" value="CYCLIN D1-BINDING PROTEIN 1"/>
    <property type="match status" value="1"/>
</dbReference>
<dbReference type="InterPro" id="IPR049318">
    <property type="entry name" value="GCIP_C"/>
</dbReference>
<dbReference type="Gene3D" id="1.20.1420.10">
    <property type="entry name" value="Talin, central domain"/>
    <property type="match status" value="1"/>
</dbReference>
<evidence type="ECO:0000313" key="9">
    <source>
        <dbReference type="EMBL" id="CAG8648786.1"/>
    </source>
</evidence>
<comment type="similarity">
    <text evidence="3">Belongs to the CCNDBP1 family.</text>
</comment>
<dbReference type="Pfam" id="PF13324">
    <property type="entry name" value="GCIP_N"/>
    <property type="match status" value="1"/>
</dbReference>
<protein>
    <submittedName>
        <fullName evidence="9">25704_t:CDS:1</fullName>
    </submittedName>
</protein>
<keyword evidence="10" id="KW-1185">Reference proteome</keyword>
<dbReference type="EMBL" id="CAJVPY010005710">
    <property type="protein sequence ID" value="CAG8648786.1"/>
    <property type="molecule type" value="Genomic_DNA"/>
</dbReference>
<comment type="caution">
    <text evidence="9">The sequence shown here is derived from an EMBL/GenBank/DDBJ whole genome shotgun (WGS) entry which is preliminary data.</text>
</comment>
<name>A0A9N9DQ03_9GLOM</name>
<evidence type="ECO:0000256" key="2">
    <source>
        <dbReference type="ARBA" id="ARBA00004496"/>
    </source>
</evidence>
<dbReference type="Pfam" id="PF20936">
    <property type="entry name" value="GCIP_C"/>
    <property type="match status" value="1"/>
</dbReference>
<evidence type="ECO:0000313" key="10">
    <source>
        <dbReference type="Proteomes" id="UP000789405"/>
    </source>
</evidence>
<feature type="domain" description="Cyclin-D1-binding protein 1-like C-terminal" evidence="8">
    <location>
        <begin position="191"/>
        <end position="308"/>
    </location>
</feature>
<keyword evidence="6" id="KW-0131">Cell cycle</keyword>
<gene>
    <name evidence="9" type="ORF">DERYTH_LOCUS10067</name>
</gene>
<feature type="non-terminal residue" evidence="9">
    <location>
        <position position="1"/>
    </location>
</feature>
<dbReference type="InterPro" id="IPR026907">
    <property type="entry name" value="GCIP-like"/>
</dbReference>